<dbReference type="Pfam" id="PF13480">
    <property type="entry name" value="Acetyltransf_6"/>
    <property type="match status" value="1"/>
</dbReference>
<comment type="caution">
    <text evidence="2">The sequence shown here is derived from an EMBL/GenBank/DDBJ whole genome shotgun (WGS) entry which is preliminary data.</text>
</comment>
<dbReference type="SUPFAM" id="SSF55729">
    <property type="entry name" value="Acyl-CoA N-acyltransferases (Nat)"/>
    <property type="match status" value="1"/>
</dbReference>
<sequence length="420" mass="46862">MQRQKLDIADMPATNAAHRDIVSAAVLSTAGRSIDIEIFDSMAPLETEWRTLGRDDLASLHQSYDWCIAWAETSGHPLAIVHGSVNGRTAFILPLEIIRSKGVRRAEFIGARHSNINTGLFSAEFLETAGNGLTALQRAEIARALRGKADLMLLRNVPLAWRGRTSPLASLPAVENQNHAFQLPFLGSFEATLRQVNAKRRRKKFKHQSRILDDKGGYEHVIAGPDQQDALLDLFFRQKAVRFKTAGLPDVFQDAPTRTALHRLLLHRDGEESHSTLEMHALRLKGEHEGHIPAIAALSRKGDHVICQFASIDETLVPEASPGELLFWLMIERLHREDVALFDFGIGDQGYKRSWCPMETVQHDLILPISAVGHVAAFAQRGMTRAKAAIKASPQLYGLIQRRRARQRVNTPSTEETDKD</sequence>
<dbReference type="InterPro" id="IPR038740">
    <property type="entry name" value="BioF2-like_GNAT_dom"/>
</dbReference>
<dbReference type="Proteomes" id="UP000026941">
    <property type="component" value="Unassembled WGS sequence"/>
</dbReference>
<feature type="domain" description="BioF2-like acetyltransferase" evidence="1">
    <location>
        <begin position="199"/>
        <end position="353"/>
    </location>
</feature>
<evidence type="ECO:0000259" key="1">
    <source>
        <dbReference type="Pfam" id="PF13480"/>
    </source>
</evidence>
<dbReference type="EMBL" id="BAYX01000002">
    <property type="protein sequence ID" value="GAJ91698.1"/>
    <property type="molecule type" value="Genomic_DNA"/>
</dbReference>
<organism evidence="2 3">
    <name type="scientific">Rhizobium rhizogenes NBRC 13257</name>
    <dbReference type="NCBI Taxonomy" id="1220581"/>
    <lineage>
        <taxon>Bacteria</taxon>
        <taxon>Pseudomonadati</taxon>
        <taxon>Pseudomonadota</taxon>
        <taxon>Alphaproteobacteria</taxon>
        <taxon>Hyphomicrobiales</taxon>
        <taxon>Rhizobiaceae</taxon>
        <taxon>Rhizobium/Agrobacterium group</taxon>
        <taxon>Rhizobium</taxon>
    </lineage>
</organism>
<gene>
    <name evidence="2" type="ORF">RRH01S_02_03660</name>
</gene>
<dbReference type="AlphaFoldDB" id="A0AA87PXE9"/>
<proteinExistence type="predicted"/>
<accession>A0AA87PXE9</accession>
<evidence type="ECO:0000313" key="2">
    <source>
        <dbReference type="EMBL" id="GAJ91698.1"/>
    </source>
</evidence>
<protein>
    <recommendedName>
        <fullName evidence="1">BioF2-like acetyltransferase domain-containing protein</fullName>
    </recommendedName>
</protein>
<reference evidence="2 3" key="1">
    <citation type="submission" date="2014-05" db="EMBL/GenBank/DDBJ databases">
        <title>Whole genome shotgun sequence of Rhizobium rhizogenes NBRC 13257.</title>
        <authorList>
            <person name="Katano-Makiyama Y."/>
            <person name="Hosoyama A."/>
            <person name="Hashimoto M."/>
            <person name="Hosoyama Y."/>
            <person name="Noguchi M."/>
            <person name="Tsuchikane K."/>
            <person name="Kimura A."/>
            <person name="Ohji S."/>
            <person name="Ichikawa N."/>
            <person name="Yamazoe A."/>
            <person name="Fujita N."/>
        </authorList>
    </citation>
    <scope>NUCLEOTIDE SEQUENCE [LARGE SCALE GENOMIC DNA]</scope>
    <source>
        <strain evidence="2 3">NBRC 13257</strain>
    </source>
</reference>
<dbReference type="InterPro" id="IPR016181">
    <property type="entry name" value="Acyl_CoA_acyltransferase"/>
</dbReference>
<evidence type="ECO:0000313" key="3">
    <source>
        <dbReference type="Proteomes" id="UP000026941"/>
    </source>
</evidence>
<dbReference type="RefSeq" id="WP_007692739.1">
    <property type="nucleotide sequence ID" value="NZ_BAYX01000002.1"/>
</dbReference>
<name>A0AA87PXE9_RHIRH</name>